<evidence type="ECO:0000313" key="5">
    <source>
        <dbReference type="Proteomes" id="UP000250266"/>
    </source>
</evidence>
<reference evidence="4 5" key="1">
    <citation type="journal article" date="2016" name="Nat. Commun.">
        <title>Ectomycorrhizal ecology is imprinted in the genome of the dominant symbiotic fungus Cenococcum geophilum.</title>
        <authorList>
            <consortium name="DOE Joint Genome Institute"/>
            <person name="Peter M."/>
            <person name="Kohler A."/>
            <person name="Ohm R.A."/>
            <person name="Kuo A."/>
            <person name="Krutzmann J."/>
            <person name="Morin E."/>
            <person name="Arend M."/>
            <person name="Barry K.W."/>
            <person name="Binder M."/>
            <person name="Choi C."/>
            <person name="Clum A."/>
            <person name="Copeland A."/>
            <person name="Grisel N."/>
            <person name="Haridas S."/>
            <person name="Kipfer T."/>
            <person name="LaButti K."/>
            <person name="Lindquist E."/>
            <person name="Lipzen A."/>
            <person name="Maire R."/>
            <person name="Meier B."/>
            <person name="Mihaltcheva S."/>
            <person name="Molinier V."/>
            <person name="Murat C."/>
            <person name="Poggeler S."/>
            <person name="Quandt C.A."/>
            <person name="Sperisen C."/>
            <person name="Tritt A."/>
            <person name="Tisserant E."/>
            <person name="Crous P.W."/>
            <person name="Henrissat B."/>
            <person name="Nehls U."/>
            <person name="Egli S."/>
            <person name="Spatafora J.W."/>
            <person name="Grigoriev I.V."/>
            <person name="Martin F.M."/>
        </authorList>
    </citation>
    <scope>NUCLEOTIDE SEQUENCE [LARGE SCALE GENOMIC DNA]</scope>
    <source>
        <strain evidence="4 5">CBS 459.81</strain>
    </source>
</reference>
<dbReference type="SMART" id="SM00066">
    <property type="entry name" value="GAL4"/>
    <property type="match status" value="1"/>
</dbReference>
<keyword evidence="1" id="KW-0539">Nucleus</keyword>
<feature type="compositionally biased region" description="Basic and acidic residues" evidence="2">
    <location>
        <begin position="232"/>
        <end position="246"/>
    </location>
</feature>
<sequence>MPPETMNTPSGSNYWYGNGLSNGVTGPLSEDVQHHKMLRSESEVLGPFFVPSQDPPRGRDVQQTSLHLDTSQVSSLVIRPQLTPDSAHKAPLAPKQGFVGALASTRAQHHSPISGTYALRTPRGKITSIACESCRKRKSKCDGLRPRCNTCKSKNLSCIYDVAEDGKTTTQLRGHVRRLARELDDVKSILTLLIVTPDRTGALTWAREIETNGFAHHCVDEIRKSLHGAEQQQKEIVEGLSSEEHSQSSYDGSSREQSREHSQPASNFHPESAMGPRMLFTYTEPDVASKFSFDCSFYRRTKRELLANGWGEVQIFGDAEIDVDSILFGLTDAQDGQVVPTWASRMVSRMLGSSSLPVRLASAFILTKMMRWMIWPSMENMNDMPDWLMPSARTDCTPYDILIDTLPWPALRQYLYQHPGEFVVGAFVGFVSVSWPYTDENCYYWDIDAGCTRLTALFENHINDLNSWTMDSKALRVMPQLEGLVPIRVS</sequence>
<organism evidence="4 5">
    <name type="scientific">Lepidopterella palustris CBS 459.81</name>
    <dbReference type="NCBI Taxonomy" id="1314670"/>
    <lineage>
        <taxon>Eukaryota</taxon>
        <taxon>Fungi</taxon>
        <taxon>Dikarya</taxon>
        <taxon>Ascomycota</taxon>
        <taxon>Pezizomycotina</taxon>
        <taxon>Dothideomycetes</taxon>
        <taxon>Pleosporomycetidae</taxon>
        <taxon>Mytilinidiales</taxon>
        <taxon>Argynnaceae</taxon>
        <taxon>Lepidopterella</taxon>
    </lineage>
</organism>
<keyword evidence="5" id="KW-1185">Reference proteome</keyword>
<feature type="region of interest" description="Disordered" evidence="2">
    <location>
        <begin position="230"/>
        <end position="273"/>
    </location>
</feature>
<protein>
    <recommendedName>
        <fullName evidence="3">Zn(2)-C6 fungal-type domain-containing protein</fullName>
    </recommendedName>
</protein>
<dbReference type="PROSITE" id="PS00463">
    <property type="entry name" value="ZN2_CY6_FUNGAL_1"/>
    <property type="match status" value="1"/>
</dbReference>
<dbReference type="OrthoDB" id="4161589at2759"/>
<dbReference type="GO" id="GO:0008270">
    <property type="term" value="F:zinc ion binding"/>
    <property type="evidence" value="ECO:0007669"/>
    <property type="project" value="InterPro"/>
</dbReference>
<dbReference type="PANTHER" id="PTHR37012">
    <property type="entry name" value="B-ZIP TRANSCRIPTION FACTOR (EUROFUNG)-RELATED"/>
    <property type="match status" value="1"/>
</dbReference>
<name>A0A8E2JKP8_9PEZI</name>
<dbReference type="GO" id="GO:0000981">
    <property type="term" value="F:DNA-binding transcription factor activity, RNA polymerase II-specific"/>
    <property type="evidence" value="ECO:0007669"/>
    <property type="project" value="InterPro"/>
</dbReference>
<dbReference type="Gene3D" id="4.10.240.10">
    <property type="entry name" value="Zn(2)-C6 fungal-type DNA-binding domain"/>
    <property type="match status" value="1"/>
</dbReference>
<dbReference type="EMBL" id="KV744807">
    <property type="protein sequence ID" value="OCK86255.1"/>
    <property type="molecule type" value="Genomic_DNA"/>
</dbReference>
<proteinExistence type="predicted"/>
<dbReference type="PROSITE" id="PS50048">
    <property type="entry name" value="ZN2_CY6_FUNGAL_2"/>
    <property type="match status" value="1"/>
</dbReference>
<evidence type="ECO:0000256" key="2">
    <source>
        <dbReference type="SAM" id="MobiDB-lite"/>
    </source>
</evidence>
<dbReference type="InterPro" id="IPR021833">
    <property type="entry name" value="DUF3425"/>
</dbReference>
<dbReference type="InterPro" id="IPR036864">
    <property type="entry name" value="Zn2-C6_fun-type_DNA-bd_sf"/>
</dbReference>
<dbReference type="InterPro" id="IPR001138">
    <property type="entry name" value="Zn2Cys6_DnaBD"/>
</dbReference>
<dbReference type="SUPFAM" id="SSF57701">
    <property type="entry name" value="Zn2/Cys6 DNA-binding domain"/>
    <property type="match status" value="1"/>
</dbReference>
<dbReference type="PANTHER" id="PTHR37012:SF2">
    <property type="entry name" value="BZIP DOMAIN-CONTAINING PROTEIN-RELATED"/>
    <property type="match status" value="1"/>
</dbReference>
<evidence type="ECO:0000259" key="3">
    <source>
        <dbReference type="PROSITE" id="PS50048"/>
    </source>
</evidence>
<evidence type="ECO:0000313" key="4">
    <source>
        <dbReference type="EMBL" id="OCK86255.1"/>
    </source>
</evidence>
<gene>
    <name evidence="4" type="ORF">K432DRAFT_387931</name>
</gene>
<evidence type="ECO:0000256" key="1">
    <source>
        <dbReference type="ARBA" id="ARBA00023242"/>
    </source>
</evidence>
<accession>A0A8E2JKP8</accession>
<dbReference type="Pfam" id="PF00172">
    <property type="entry name" value="Zn_clus"/>
    <property type="match status" value="1"/>
</dbReference>
<dbReference type="CDD" id="cd00067">
    <property type="entry name" value="GAL4"/>
    <property type="match status" value="1"/>
</dbReference>
<feature type="compositionally biased region" description="Basic and acidic residues" evidence="2">
    <location>
        <begin position="253"/>
        <end position="262"/>
    </location>
</feature>
<dbReference type="AlphaFoldDB" id="A0A8E2JKP8"/>
<dbReference type="Proteomes" id="UP000250266">
    <property type="component" value="Unassembled WGS sequence"/>
</dbReference>
<dbReference type="Pfam" id="PF11905">
    <property type="entry name" value="DUF3425"/>
    <property type="match status" value="1"/>
</dbReference>
<feature type="domain" description="Zn(2)-C6 fungal-type" evidence="3">
    <location>
        <begin position="130"/>
        <end position="160"/>
    </location>
</feature>